<comment type="caution">
    <text evidence="1">The sequence shown here is derived from an EMBL/GenBank/DDBJ whole genome shotgun (WGS) entry which is preliminary data.</text>
</comment>
<organism evidence="1 2">
    <name type="scientific">Halorientalis pallida</name>
    <dbReference type="NCBI Taxonomy" id="2479928"/>
    <lineage>
        <taxon>Archaea</taxon>
        <taxon>Methanobacteriati</taxon>
        <taxon>Methanobacteriota</taxon>
        <taxon>Stenosarchaea group</taxon>
        <taxon>Halobacteria</taxon>
        <taxon>Halobacteriales</taxon>
        <taxon>Haloarculaceae</taxon>
        <taxon>Halorientalis</taxon>
    </lineage>
</organism>
<evidence type="ECO:0000313" key="2">
    <source>
        <dbReference type="Proteomes" id="UP000289691"/>
    </source>
</evidence>
<dbReference type="OrthoDB" id="199238at2157"/>
<accession>A0A498KYU5</accession>
<dbReference type="RefSeq" id="WP_129069207.1">
    <property type="nucleotide sequence ID" value="NZ_RDFA01000004.1"/>
</dbReference>
<dbReference type="EMBL" id="RDFA01000004">
    <property type="protein sequence ID" value="RXK48366.1"/>
    <property type="molecule type" value="Genomic_DNA"/>
</dbReference>
<dbReference type="Proteomes" id="UP000289691">
    <property type="component" value="Unassembled WGS sequence"/>
</dbReference>
<protein>
    <submittedName>
        <fullName evidence="1">Uncharacterized protein</fullName>
    </submittedName>
</protein>
<keyword evidence="2" id="KW-1185">Reference proteome</keyword>
<name>A0A498KYU5_9EURY</name>
<dbReference type="AlphaFoldDB" id="A0A498KYU5"/>
<dbReference type="InterPro" id="IPR055944">
    <property type="entry name" value="DUF7522"/>
</dbReference>
<evidence type="ECO:0000313" key="1">
    <source>
        <dbReference type="EMBL" id="RXK48366.1"/>
    </source>
</evidence>
<dbReference type="Pfam" id="PF24366">
    <property type="entry name" value="DUF7522"/>
    <property type="match status" value="1"/>
</dbReference>
<gene>
    <name evidence="1" type="ORF">EAF64_11840</name>
</gene>
<reference evidence="1 2" key="1">
    <citation type="submission" date="2019-01" db="EMBL/GenBank/DDBJ databases">
        <title>Halorientalis sp. F13-25 a new haloarchaeum isolated from hypersaline water.</title>
        <authorList>
            <person name="Ana D.-V."/>
            <person name="Cristina S.-P."/>
            <person name="Antonio V."/>
        </authorList>
    </citation>
    <scope>NUCLEOTIDE SEQUENCE [LARGE SCALE GENOMIC DNA]</scope>
    <source>
        <strain evidence="1 2">F13-25</strain>
    </source>
</reference>
<sequence length="124" mass="13927">MTNQQYQELLQLVRGRAGEAFRAALKYDDRDWTMLYVRDDVATEELRDVLNTLVGRARNSEPVATTDVYRGVGETQATVELHERAALLHLRQTNTRGVVVSLDRDIAQGLGHFVNRCNSVLGGL</sequence>
<proteinExistence type="predicted"/>